<comment type="caution">
    <text evidence="1">The sequence shown here is derived from an EMBL/GenBank/DDBJ whole genome shotgun (WGS) entry which is preliminary data.</text>
</comment>
<dbReference type="EMBL" id="BPLR01015989">
    <property type="protein sequence ID" value="GIY80278.1"/>
    <property type="molecule type" value="Genomic_DNA"/>
</dbReference>
<reference evidence="1 2" key="1">
    <citation type="submission" date="2021-06" db="EMBL/GenBank/DDBJ databases">
        <title>Caerostris extrusa draft genome.</title>
        <authorList>
            <person name="Kono N."/>
            <person name="Arakawa K."/>
        </authorList>
    </citation>
    <scope>NUCLEOTIDE SEQUENCE [LARGE SCALE GENOMIC DNA]</scope>
</reference>
<keyword evidence="2" id="KW-1185">Reference proteome</keyword>
<name>A0AAV4WDE2_CAEEX</name>
<dbReference type="AlphaFoldDB" id="A0AAV4WDE2"/>
<evidence type="ECO:0000313" key="2">
    <source>
        <dbReference type="Proteomes" id="UP001054945"/>
    </source>
</evidence>
<gene>
    <name evidence="1" type="ORF">CEXT_262801</name>
</gene>
<accession>A0AAV4WDE2</accession>
<protein>
    <submittedName>
        <fullName evidence="1">Uncharacterized protein</fullName>
    </submittedName>
</protein>
<evidence type="ECO:0000313" key="1">
    <source>
        <dbReference type="EMBL" id="GIY80278.1"/>
    </source>
</evidence>
<proteinExistence type="predicted"/>
<sequence length="76" mass="8477">MQLLQKRDLRETSLSGIKALSAAGESGSSCDEESSCGHVSGLRTYPLSRAFLSTRVWRNDHALFVYEFHVFPTNTN</sequence>
<organism evidence="1 2">
    <name type="scientific">Caerostris extrusa</name>
    <name type="common">Bark spider</name>
    <name type="synonym">Caerostris bankana</name>
    <dbReference type="NCBI Taxonomy" id="172846"/>
    <lineage>
        <taxon>Eukaryota</taxon>
        <taxon>Metazoa</taxon>
        <taxon>Ecdysozoa</taxon>
        <taxon>Arthropoda</taxon>
        <taxon>Chelicerata</taxon>
        <taxon>Arachnida</taxon>
        <taxon>Araneae</taxon>
        <taxon>Araneomorphae</taxon>
        <taxon>Entelegynae</taxon>
        <taxon>Araneoidea</taxon>
        <taxon>Araneidae</taxon>
        <taxon>Caerostris</taxon>
    </lineage>
</organism>
<dbReference type="Proteomes" id="UP001054945">
    <property type="component" value="Unassembled WGS sequence"/>
</dbReference>